<comment type="caution">
    <text evidence="6">The sequence shown here is derived from an EMBL/GenBank/DDBJ whole genome shotgun (WGS) entry which is preliminary data.</text>
</comment>
<dbReference type="InterPro" id="IPR001138">
    <property type="entry name" value="Zn2Cys6_DnaBD"/>
</dbReference>
<feature type="compositionally biased region" description="Low complexity" evidence="5">
    <location>
        <begin position="90"/>
        <end position="99"/>
    </location>
</feature>
<evidence type="ECO:0000256" key="4">
    <source>
        <dbReference type="ARBA" id="ARBA00023242"/>
    </source>
</evidence>
<dbReference type="eggNOG" id="ENOG502S4AX">
    <property type="taxonomic scope" value="Eukaryota"/>
</dbReference>
<feature type="region of interest" description="Disordered" evidence="5">
    <location>
        <begin position="1"/>
        <end position="33"/>
    </location>
</feature>
<keyword evidence="2" id="KW-0238">DNA-binding</keyword>
<feature type="compositionally biased region" description="Low complexity" evidence="5">
    <location>
        <begin position="112"/>
        <end position="123"/>
    </location>
</feature>
<keyword evidence="4" id="KW-0539">Nucleus</keyword>
<proteinExistence type="predicted"/>
<keyword evidence="1" id="KW-0805">Transcription regulation</keyword>
<feature type="compositionally biased region" description="Low complexity" evidence="5">
    <location>
        <begin position="7"/>
        <end position="20"/>
    </location>
</feature>
<dbReference type="SUPFAM" id="SSF57701">
    <property type="entry name" value="Zn2/Cys6 DNA-binding domain"/>
    <property type="match status" value="1"/>
</dbReference>
<dbReference type="PANTHER" id="PTHR31069:SF28">
    <property type="entry name" value="ZN(II)2CYS6 TRANSCRIPTION FACTOR (EUROFUNG)"/>
    <property type="match status" value="1"/>
</dbReference>
<gene>
    <name evidence="6" type="ORF">GQ26_0370970</name>
</gene>
<reference evidence="6" key="1">
    <citation type="journal article" date="2014" name="PLoS Genet.">
        <title>Signature Gene Expression Reveals Novel Clues to the Molecular Mechanisms of Dimorphic Transition in Penicillium marneffei.</title>
        <authorList>
            <person name="Yang E."/>
            <person name="Wang G."/>
            <person name="Cai J."/>
            <person name="Woo P.C."/>
            <person name="Lau S.K."/>
            <person name="Yuen K.-Y."/>
            <person name="Chow W.-N."/>
            <person name="Lin X."/>
        </authorList>
    </citation>
    <scope>NUCLEOTIDE SEQUENCE [LARGE SCALE GENOMIC DNA]</scope>
    <source>
        <strain evidence="6">PM1</strain>
    </source>
</reference>
<dbReference type="InterPro" id="IPR050675">
    <property type="entry name" value="OAF3"/>
</dbReference>
<evidence type="ECO:0000256" key="1">
    <source>
        <dbReference type="ARBA" id="ARBA00023015"/>
    </source>
</evidence>
<dbReference type="PANTHER" id="PTHR31069">
    <property type="entry name" value="OLEATE-ACTIVATED TRANSCRIPTION FACTOR 1-RELATED"/>
    <property type="match status" value="1"/>
</dbReference>
<evidence type="ECO:0000256" key="2">
    <source>
        <dbReference type="ARBA" id="ARBA00023125"/>
    </source>
</evidence>
<feature type="region of interest" description="Disordered" evidence="5">
    <location>
        <begin position="89"/>
        <end position="176"/>
    </location>
</feature>
<accession>A0A093XDG4</accession>
<evidence type="ECO:0000313" key="6">
    <source>
        <dbReference type="EMBL" id="KFX43258.1"/>
    </source>
</evidence>
<dbReference type="InterPro" id="IPR021858">
    <property type="entry name" value="Fun_TF"/>
</dbReference>
<dbReference type="GO" id="GO:0008270">
    <property type="term" value="F:zinc ion binding"/>
    <property type="evidence" value="ECO:0007669"/>
    <property type="project" value="InterPro"/>
</dbReference>
<organism evidence="6">
    <name type="scientific">Talaromyces marneffei PM1</name>
    <dbReference type="NCBI Taxonomy" id="1077442"/>
    <lineage>
        <taxon>Eukaryota</taxon>
        <taxon>Fungi</taxon>
        <taxon>Dikarya</taxon>
        <taxon>Ascomycota</taxon>
        <taxon>Pezizomycotina</taxon>
        <taxon>Eurotiomycetes</taxon>
        <taxon>Eurotiomycetidae</taxon>
        <taxon>Eurotiales</taxon>
        <taxon>Trichocomaceae</taxon>
        <taxon>Talaromyces</taxon>
        <taxon>Talaromyces sect. Talaromyces</taxon>
    </lineage>
</organism>
<feature type="compositionally biased region" description="Low complexity" evidence="5">
    <location>
        <begin position="674"/>
        <end position="697"/>
    </location>
</feature>
<name>A0A093XDG4_TALMA</name>
<sequence>MSEDADVQQPAPSQTTATTVPRKKRKRKTTGGGAADDCFTCSSTGLSCDRRRPYCSQCLDHGRDCSGYKTTLTWGVGVASRGKLRGLSLPVSDDTQSTSPPSPVTNPLKQSTVATTTTITTTTNKARASPSIQKSPRRKASSKSPAVIAPDHKSPEQPTANTINGAHQQASNWRHPAHPYPTVITIPEVVYSDSHHNRTVGDGSLVTLQFPTDGPIYISQAPGLLPSTSSATQQAWRVPLNTTVSPYPAVNKQHHANYHHGRHPRPQTGFYTWPPPITGKRRASSMEGDEDILPKEEDSLISPVYSESVYMDQFPVFGYQQNQDPWSFSASPFANSLPDLLLEQSVGRTPRMRYLISYFAEVIAPVIVAFDRPSNPYRTRILQLAHHSDTLQHAIAALSASNIRQRREEKILSTERTEQARKSSMAHRALTDVSFQERHGILDFGRDNREEVFHKSMAIKSLNALLADPSKRHHDSVLASLLILCLFHVCETGVAQFQTQFAGVRKLLAMRHRMNMPESEEARWCTRMFTWFDAMTATINNREGQLQGLYLDMTCASDEEWAMENLAGCDGRLFKVMARLGRLNMLSQNRDVDPSYNIDMPAAMPVVPPALSHYTPNGMNAAYAATLYAHPQAAQWGNPEFWAEWHSIRQQLESWRLDPTQFAGTYDAYQHTQSPPNSCGSLSASSGSTMMSSPATPNSSVTVAPNNLADLSNISEAFRYAALLYTERLAHPDIPSTHPRIQTFVLTAMHYIAAVQSDVYLLWPLFITGSECVYEEHRTAIRNRCKDIQNDSGFYNNISCLELLEKIWVQNPPVTNQQQQHLSVPYQTHQNLYPNHGYLGTPVSNMRAQTQTPGSVSNRSPQDGIGFRWRSIIEGEGVDGEYMVL</sequence>
<dbReference type="EMBL" id="JPOX01000037">
    <property type="protein sequence ID" value="KFX43258.1"/>
    <property type="molecule type" value="Genomic_DNA"/>
</dbReference>
<evidence type="ECO:0000256" key="3">
    <source>
        <dbReference type="ARBA" id="ARBA00023163"/>
    </source>
</evidence>
<dbReference type="GO" id="GO:0000981">
    <property type="term" value="F:DNA-binding transcription factor activity, RNA polymerase II-specific"/>
    <property type="evidence" value="ECO:0007669"/>
    <property type="project" value="InterPro"/>
</dbReference>
<feature type="compositionally biased region" description="Polar residues" evidence="5">
    <location>
        <begin position="156"/>
        <end position="172"/>
    </location>
</feature>
<dbReference type="Pfam" id="PF11951">
    <property type="entry name" value="Fungal_trans_2"/>
    <property type="match status" value="1"/>
</dbReference>
<dbReference type="GO" id="GO:0003677">
    <property type="term" value="F:DNA binding"/>
    <property type="evidence" value="ECO:0007669"/>
    <property type="project" value="UniProtKB-KW"/>
</dbReference>
<protein>
    <submittedName>
        <fullName evidence="6">Putative transcriptional regulatory protein C15D4.02</fullName>
    </submittedName>
</protein>
<dbReference type="CDD" id="cd00067">
    <property type="entry name" value="GAL4"/>
    <property type="match status" value="1"/>
</dbReference>
<dbReference type="AlphaFoldDB" id="A0A093XDG4"/>
<feature type="region of interest" description="Disordered" evidence="5">
    <location>
        <begin position="672"/>
        <end position="699"/>
    </location>
</feature>
<dbReference type="InterPro" id="IPR036864">
    <property type="entry name" value="Zn2-C6_fun-type_DNA-bd_sf"/>
</dbReference>
<dbReference type="HOGENOM" id="CLU_012074_0_0_1"/>
<evidence type="ECO:0000256" key="5">
    <source>
        <dbReference type="SAM" id="MobiDB-lite"/>
    </source>
</evidence>
<feature type="compositionally biased region" description="Polar residues" evidence="5">
    <location>
        <begin position="124"/>
        <end position="133"/>
    </location>
</feature>
<keyword evidence="3" id="KW-0804">Transcription</keyword>